<organism evidence="3">
    <name type="scientific">Ganoderma boninense</name>
    <dbReference type="NCBI Taxonomy" id="34458"/>
    <lineage>
        <taxon>Eukaryota</taxon>
        <taxon>Fungi</taxon>
        <taxon>Dikarya</taxon>
        <taxon>Basidiomycota</taxon>
        <taxon>Agaricomycotina</taxon>
        <taxon>Agaricomycetes</taxon>
        <taxon>Polyporales</taxon>
        <taxon>Polyporaceae</taxon>
        <taxon>Ganoderma</taxon>
    </lineage>
</organism>
<evidence type="ECO:0000313" key="3">
    <source>
        <dbReference type="EMBL" id="VWP00509.1"/>
    </source>
</evidence>
<dbReference type="PROSITE" id="PS00028">
    <property type="entry name" value="ZINC_FINGER_C2H2_1"/>
    <property type="match status" value="1"/>
</dbReference>
<gene>
    <name evidence="3" type="primary">C4YFX2</name>
</gene>
<accession>A0A5K1K3W1</accession>
<dbReference type="AlphaFoldDB" id="A0A5K1K3W1"/>
<evidence type="ECO:0000259" key="2">
    <source>
        <dbReference type="PROSITE" id="PS00028"/>
    </source>
</evidence>
<feature type="compositionally biased region" description="Polar residues" evidence="1">
    <location>
        <begin position="206"/>
        <end position="216"/>
    </location>
</feature>
<dbReference type="EMBL" id="LR728545">
    <property type="protein sequence ID" value="VWP00509.1"/>
    <property type="molecule type" value="Genomic_DNA"/>
</dbReference>
<feature type="region of interest" description="Disordered" evidence="1">
    <location>
        <begin position="36"/>
        <end position="136"/>
    </location>
</feature>
<reference evidence="3" key="1">
    <citation type="submission" date="2019-10" db="EMBL/GenBank/DDBJ databases">
        <authorList>
            <person name="Nor Muhammad N."/>
        </authorList>
    </citation>
    <scope>NUCLEOTIDE SEQUENCE</scope>
</reference>
<feature type="domain" description="C2H2-type" evidence="2">
    <location>
        <begin position="13"/>
        <end position="36"/>
    </location>
</feature>
<sequence>MQPLFPPAPPIPCPVEGCFKRFQLRGYLNTHLQNDHPDWVDPDMPPLVDSDSDTDSDVDPQEFDVDADPDPLENENDDLLPELDPQVPEEEGGLSGYVSYLTSFRPPSRLLSDEDGDDEESLPALTPLEVEEEYDIEDDYATSTPTLDSESDSPDMNLELGVALRALLDKLLEGDGSEEDSSPPSPVSNQEVEMSPERRETEEGVSFSTSRPATTQREYHDRISGRPCDAQGNILEAGTAPTISTPSSDDWAPYKDRLQFEVADLLYTDEQMSGGNIDKLLELWAASLLPHDPPFRNHSDMYQTIDSTPVGEVRWRRFEITHDGAESCPPDAPTWMKQSYEIWYRDVSDVVKSILGNPDFKDHIDYAPFRESDINGVRQLRDFMSGDWAWRQADEIAEDPNTHGAAFVPIILGSDKTTVSVATGQNEYYPLYTSIGNIHNSSRRGHRNGMVIVAFLAIPKTSRKYADDVQFRKFRRQLFHSSLSRILRSLKPGMTTPEVIRCGDGHFRKVVYGLGPYIADYPEQALLGCIVQGWCPICFAHKTNLDDPGAQMRSRGGTEDLVRDHELGDLWDKYGIVGDVIPFTNDFPRADIHELLAPDILHQLIKGTFKDHLVAWVELYLAKKQGKAGALTILSDVDRRIAIVPSFSGLRRFPQGRGFKQWTGDDSKALMKVYLPAIVGYLPAKVVSAVRAFIEFCYLVRREVHTPHTISLLHKALEEFHKKRTVFCISGVREEGFSLPRQHSCMHYEDKILNFGAPNGLCSSITESMHIRAVKEPWRRSNRFEALGQMLMSNQRLDKLAASRVQFKDRGMLEGSLLQSAQQKLLDWS</sequence>
<feature type="region of interest" description="Disordered" evidence="1">
    <location>
        <begin position="174"/>
        <end position="251"/>
    </location>
</feature>
<dbReference type="InterPro" id="IPR041078">
    <property type="entry name" value="Plavaka"/>
</dbReference>
<dbReference type="Pfam" id="PF18759">
    <property type="entry name" value="Plavaka"/>
    <property type="match status" value="1"/>
</dbReference>
<dbReference type="InterPro" id="IPR013087">
    <property type="entry name" value="Znf_C2H2_type"/>
</dbReference>
<name>A0A5K1K3W1_9APHY</name>
<protein>
    <submittedName>
        <fullName evidence="3">Transcriptional repressor TUP1</fullName>
    </submittedName>
</protein>
<proteinExistence type="predicted"/>
<evidence type="ECO:0000256" key="1">
    <source>
        <dbReference type="SAM" id="MobiDB-lite"/>
    </source>
</evidence>
<feature type="compositionally biased region" description="Acidic residues" evidence="1">
    <location>
        <begin position="50"/>
        <end position="92"/>
    </location>
</feature>